<keyword evidence="1" id="KW-0472">Membrane</keyword>
<comment type="caution">
    <text evidence="2">The sequence shown here is derived from an EMBL/GenBank/DDBJ whole genome shotgun (WGS) entry which is preliminary data.</text>
</comment>
<accession>A0A5R9B6T0</accession>
<dbReference type="EMBL" id="VAVZ01000072">
    <property type="protein sequence ID" value="TLP92225.1"/>
    <property type="molecule type" value="Genomic_DNA"/>
</dbReference>
<reference evidence="2 3" key="1">
    <citation type="submission" date="2019-05" db="EMBL/GenBank/DDBJ databases">
        <title>Nesterenkonia sp. GY074 isolated from the Southern Atlantic Ocean.</title>
        <authorList>
            <person name="Zhang G."/>
        </authorList>
    </citation>
    <scope>NUCLEOTIDE SEQUENCE [LARGE SCALE GENOMIC DNA]</scope>
    <source>
        <strain evidence="2 3">GY074</strain>
    </source>
</reference>
<evidence type="ECO:0000313" key="3">
    <source>
        <dbReference type="Proteomes" id="UP000310458"/>
    </source>
</evidence>
<keyword evidence="1" id="KW-1133">Transmembrane helix</keyword>
<evidence type="ECO:0000256" key="1">
    <source>
        <dbReference type="SAM" id="Phobius"/>
    </source>
</evidence>
<organism evidence="2 3">
    <name type="scientific">Nesterenkonia salmonea</name>
    <dbReference type="NCBI Taxonomy" id="1804987"/>
    <lineage>
        <taxon>Bacteria</taxon>
        <taxon>Bacillati</taxon>
        <taxon>Actinomycetota</taxon>
        <taxon>Actinomycetes</taxon>
        <taxon>Micrococcales</taxon>
        <taxon>Micrococcaceae</taxon>
        <taxon>Nesterenkonia</taxon>
    </lineage>
</organism>
<feature type="transmembrane region" description="Helical" evidence="1">
    <location>
        <begin position="71"/>
        <end position="93"/>
    </location>
</feature>
<feature type="transmembrane region" description="Helical" evidence="1">
    <location>
        <begin position="6"/>
        <end position="26"/>
    </location>
</feature>
<dbReference type="Proteomes" id="UP000310458">
    <property type="component" value="Unassembled WGS sequence"/>
</dbReference>
<keyword evidence="1" id="KW-0812">Transmembrane</keyword>
<name>A0A5R9B6T0_9MICC</name>
<sequence length="117" mass="13407">MTVPLVMIIGGAAIGIFFLWYTRVKVDAWWYGTLTGDIYVHLVPAAGMLTAIVGVFELLQELGVEPSRVFFGVPFLLVLAWFMISVVTVLFALPKIPFLLPRWIRERRREEKRLARE</sequence>
<protein>
    <recommendedName>
        <fullName evidence="4">DUF4175 domain-containing protein</fullName>
    </recommendedName>
</protein>
<dbReference type="RefSeq" id="WP_138254345.1">
    <property type="nucleotide sequence ID" value="NZ_VAVZ01000072.1"/>
</dbReference>
<evidence type="ECO:0000313" key="2">
    <source>
        <dbReference type="EMBL" id="TLP92225.1"/>
    </source>
</evidence>
<proteinExistence type="predicted"/>
<feature type="transmembrane region" description="Helical" evidence="1">
    <location>
        <begin position="38"/>
        <end position="59"/>
    </location>
</feature>
<gene>
    <name evidence="2" type="ORF">FEF26_14995</name>
</gene>
<evidence type="ECO:0008006" key="4">
    <source>
        <dbReference type="Google" id="ProtNLM"/>
    </source>
</evidence>
<keyword evidence="3" id="KW-1185">Reference proteome</keyword>
<dbReference type="AlphaFoldDB" id="A0A5R9B6T0"/>